<dbReference type="GO" id="GO:0048020">
    <property type="term" value="F:CCR chemokine receptor binding"/>
    <property type="evidence" value="ECO:0007669"/>
    <property type="project" value="TreeGrafter"/>
</dbReference>
<gene>
    <name evidence="11" type="primary">LOC101584359</name>
</gene>
<dbReference type="RefSeq" id="XP_004643042.1">
    <property type="nucleotide sequence ID" value="XM_004642985.2"/>
</dbReference>
<comment type="similarity">
    <text evidence="2 8">Belongs to the intercrine beta (chemokine CC) family.</text>
</comment>
<keyword evidence="3 8" id="KW-0145">Chemotaxis</keyword>
<dbReference type="InterPro" id="IPR000827">
    <property type="entry name" value="Chemokine_CC_CS"/>
</dbReference>
<reference evidence="11" key="1">
    <citation type="submission" date="2025-08" db="UniProtKB">
        <authorList>
            <consortium name="RefSeq"/>
        </authorList>
    </citation>
    <scope>IDENTIFICATION</scope>
</reference>
<dbReference type="GO" id="GO:0061844">
    <property type="term" value="P:antimicrobial humoral immune response mediated by antimicrobial peptide"/>
    <property type="evidence" value="ECO:0007669"/>
    <property type="project" value="TreeGrafter"/>
</dbReference>
<dbReference type="OrthoDB" id="8934837at2759"/>
<dbReference type="AlphaFoldDB" id="A0A6P3FMR0"/>
<keyword evidence="5 8" id="KW-0964">Secreted</keyword>
<dbReference type="GeneID" id="101584359"/>
<comment type="subcellular location">
    <subcellularLocation>
        <location evidence="1 8">Secreted</location>
    </subcellularLocation>
</comment>
<proteinExistence type="inferred from homology"/>
<dbReference type="PANTHER" id="PTHR12015:SF180">
    <property type="entry name" value="C-C MOTIF CHEMOKINE"/>
    <property type="match status" value="1"/>
</dbReference>
<evidence type="ECO:0000256" key="4">
    <source>
        <dbReference type="ARBA" id="ARBA00022514"/>
    </source>
</evidence>
<dbReference type="Pfam" id="PF00048">
    <property type="entry name" value="IL8"/>
    <property type="match status" value="1"/>
</dbReference>
<dbReference type="GO" id="GO:0070098">
    <property type="term" value="P:chemokine-mediated signaling pathway"/>
    <property type="evidence" value="ECO:0007669"/>
    <property type="project" value="TreeGrafter"/>
</dbReference>
<dbReference type="FunFam" id="2.40.50.40:FF:000002">
    <property type="entry name" value="C-C motif chemokine"/>
    <property type="match status" value="1"/>
</dbReference>
<dbReference type="PROSITE" id="PS00472">
    <property type="entry name" value="SMALL_CYTOKINES_CC"/>
    <property type="match status" value="1"/>
</dbReference>
<evidence type="ECO:0000256" key="5">
    <source>
        <dbReference type="ARBA" id="ARBA00022525"/>
    </source>
</evidence>
<keyword evidence="4 8" id="KW-0202">Cytokine</keyword>
<keyword evidence="10" id="KW-1185">Reference proteome</keyword>
<keyword evidence="6 8" id="KW-0732">Signal</keyword>
<dbReference type="InParanoid" id="A0A6P3FMR0"/>
<dbReference type="CDD" id="cd00272">
    <property type="entry name" value="Chemokine_CC"/>
    <property type="match status" value="1"/>
</dbReference>
<evidence type="ECO:0000256" key="1">
    <source>
        <dbReference type="ARBA" id="ARBA00004613"/>
    </source>
</evidence>
<feature type="domain" description="Chemokine interleukin-8-like" evidence="9">
    <location>
        <begin position="31"/>
        <end position="89"/>
    </location>
</feature>
<dbReference type="Proteomes" id="UP000515203">
    <property type="component" value="Unplaced"/>
</dbReference>
<dbReference type="InterPro" id="IPR001811">
    <property type="entry name" value="Chemokine_IL8-like_dom"/>
</dbReference>
<evidence type="ECO:0000313" key="11">
    <source>
        <dbReference type="RefSeq" id="XP_004643042.1"/>
    </source>
</evidence>
<evidence type="ECO:0000256" key="7">
    <source>
        <dbReference type="ARBA" id="ARBA00023157"/>
    </source>
</evidence>
<evidence type="ECO:0000256" key="2">
    <source>
        <dbReference type="ARBA" id="ARBA00010868"/>
    </source>
</evidence>
<protein>
    <recommendedName>
        <fullName evidence="8">C-C motif chemokine</fullName>
    </recommendedName>
</protein>
<evidence type="ECO:0000256" key="8">
    <source>
        <dbReference type="RuleBase" id="RU361150"/>
    </source>
</evidence>
<dbReference type="InterPro" id="IPR036048">
    <property type="entry name" value="Interleukin_8-like_sf"/>
</dbReference>
<dbReference type="GO" id="GO:0030335">
    <property type="term" value="P:positive regulation of cell migration"/>
    <property type="evidence" value="ECO:0007669"/>
    <property type="project" value="TreeGrafter"/>
</dbReference>
<dbReference type="SMART" id="SM00199">
    <property type="entry name" value="SCY"/>
    <property type="match status" value="1"/>
</dbReference>
<evidence type="ECO:0000256" key="6">
    <source>
        <dbReference type="ARBA" id="ARBA00022729"/>
    </source>
</evidence>
<accession>A0A6P3FMR0</accession>
<feature type="signal peptide" evidence="8">
    <location>
        <begin position="1"/>
        <end position="24"/>
    </location>
</feature>
<name>A0A6P3FMR0_OCTDE</name>
<sequence length="93" mass="10512">MEVPAAGLTILILMETLLSQTCWASLGANTPTACCFFFITRKIPRKFVVDYYETSSQCPKAAVIFQTKRGREVCADLRDPWVQEYISDLELNS</sequence>
<evidence type="ECO:0000259" key="9">
    <source>
        <dbReference type="SMART" id="SM00199"/>
    </source>
</evidence>
<dbReference type="InterPro" id="IPR039809">
    <property type="entry name" value="Chemokine_b/g/d"/>
</dbReference>
<evidence type="ECO:0000313" key="10">
    <source>
        <dbReference type="Proteomes" id="UP000515203"/>
    </source>
</evidence>
<keyword evidence="7" id="KW-1015">Disulfide bond</keyword>
<dbReference type="Gene3D" id="2.40.50.40">
    <property type="match status" value="1"/>
</dbReference>
<dbReference type="GO" id="GO:0006954">
    <property type="term" value="P:inflammatory response"/>
    <property type="evidence" value="ECO:0007669"/>
    <property type="project" value="TreeGrafter"/>
</dbReference>
<dbReference type="SUPFAM" id="SSF54117">
    <property type="entry name" value="Interleukin 8-like chemokines"/>
    <property type="match status" value="1"/>
</dbReference>
<organism evidence="10 11">
    <name type="scientific">Octodon degus</name>
    <name type="common">Degu</name>
    <name type="synonym">Sciurus degus</name>
    <dbReference type="NCBI Taxonomy" id="10160"/>
    <lineage>
        <taxon>Eukaryota</taxon>
        <taxon>Metazoa</taxon>
        <taxon>Chordata</taxon>
        <taxon>Craniata</taxon>
        <taxon>Vertebrata</taxon>
        <taxon>Euteleostomi</taxon>
        <taxon>Mammalia</taxon>
        <taxon>Eutheria</taxon>
        <taxon>Euarchontoglires</taxon>
        <taxon>Glires</taxon>
        <taxon>Rodentia</taxon>
        <taxon>Hystricomorpha</taxon>
        <taxon>Octodontidae</taxon>
        <taxon>Octodon</taxon>
    </lineage>
</organism>
<dbReference type="GO" id="GO:0005615">
    <property type="term" value="C:extracellular space"/>
    <property type="evidence" value="ECO:0007669"/>
    <property type="project" value="UniProtKB-KW"/>
</dbReference>
<dbReference type="PANTHER" id="PTHR12015">
    <property type="entry name" value="SMALL INDUCIBLE CYTOKINE A"/>
    <property type="match status" value="1"/>
</dbReference>
<feature type="chain" id="PRO_5028514262" description="C-C motif chemokine" evidence="8">
    <location>
        <begin position="25"/>
        <end position="93"/>
    </location>
</feature>
<dbReference type="GO" id="GO:0008009">
    <property type="term" value="F:chemokine activity"/>
    <property type="evidence" value="ECO:0007669"/>
    <property type="project" value="InterPro"/>
</dbReference>
<evidence type="ECO:0000256" key="3">
    <source>
        <dbReference type="ARBA" id="ARBA00022500"/>
    </source>
</evidence>